<dbReference type="Proteomes" id="UP000014803">
    <property type="component" value="Chromosome"/>
</dbReference>
<reference evidence="2 3" key="1">
    <citation type="journal article" date="2013" name="Sci. Rep.">
        <title>Extraordinary expansion of a Sorangium cellulosum genome from an alkaline milieu.</title>
        <authorList>
            <person name="Han K."/>
            <person name="Li Z.F."/>
            <person name="Peng R."/>
            <person name="Zhu L.P."/>
            <person name="Zhou T."/>
            <person name="Wang L.G."/>
            <person name="Li S.G."/>
            <person name="Zhang X.B."/>
            <person name="Hu W."/>
            <person name="Wu Z.H."/>
            <person name="Qin N."/>
            <person name="Li Y.Z."/>
        </authorList>
    </citation>
    <scope>NUCLEOTIDE SEQUENCE [LARGE SCALE GENOMIC DNA]</scope>
    <source>
        <strain evidence="2 3">So0157-2</strain>
    </source>
</reference>
<gene>
    <name evidence="2" type="ORF">SCE1572_16715</name>
</gene>
<dbReference type="EMBL" id="CP003969">
    <property type="protein sequence ID" value="AGP36001.1"/>
    <property type="molecule type" value="Genomic_DNA"/>
</dbReference>
<dbReference type="KEGG" id="scu:SCE1572_16715"/>
<feature type="region of interest" description="Disordered" evidence="1">
    <location>
        <begin position="19"/>
        <end position="40"/>
    </location>
</feature>
<sequence>MQFADATGEPDLHSYAAHAQKIARSAREGSGPEPSPDMLFSTALDGAAATHAGETKLVAPSLAAVQERKDEGRFLWPPCAASRRRPPTSSWAPAPPGDCRCCCP</sequence>
<proteinExistence type="predicted"/>
<dbReference type="HOGENOM" id="CLU_2248363_0_0_7"/>
<evidence type="ECO:0000313" key="3">
    <source>
        <dbReference type="Proteomes" id="UP000014803"/>
    </source>
</evidence>
<protein>
    <submittedName>
        <fullName evidence="2">Uncharacterized protein</fullName>
    </submittedName>
</protein>
<evidence type="ECO:0000313" key="2">
    <source>
        <dbReference type="EMBL" id="AGP36001.1"/>
    </source>
</evidence>
<dbReference type="AlphaFoldDB" id="S4XUJ3"/>
<evidence type="ECO:0000256" key="1">
    <source>
        <dbReference type="SAM" id="MobiDB-lite"/>
    </source>
</evidence>
<dbReference type="PATRIC" id="fig|1254432.3.peg.3765"/>
<accession>S4XUJ3</accession>
<name>S4XUJ3_SORCE</name>
<organism evidence="2 3">
    <name type="scientific">Sorangium cellulosum So0157-2</name>
    <dbReference type="NCBI Taxonomy" id="1254432"/>
    <lineage>
        <taxon>Bacteria</taxon>
        <taxon>Pseudomonadati</taxon>
        <taxon>Myxococcota</taxon>
        <taxon>Polyangia</taxon>
        <taxon>Polyangiales</taxon>
        <taxon>Polyangiaceae</taxon>
        <taxon>Sorangium</taxon>
    </lineage>
</organism>